<dbReference type="PANTHER" id="PTHR43394:SF27">
    <property type="entry name" value="ATP-DEPENDENT TRANSLOCASE ABCB1-LIKE"/>
    <property type="match status" value="1"/>
</dbReference>
<reference evidence="1 2" key="1">
    <citation type="journal article" date="2013" name="Nat. Commun.">
        <title>Genome analysis reveals insights into physiology and longevity of the Brandt's bat Myotis brandtii.</title>
        <authorList>
            <person name="Seim I."/>
            <person name="Fang X."/>
            <person name="Xiong Z."/>
            <person name="Lobanov A.V."/>
            <person name="Huang Z."/>
            <person name="Ma S."/>
            <person name="Feng Y."/>
            <person name="Turanov A.A."/>
            <person name="Zhu Y."/>
            <person name="Lenz T.L."/>
            <person name="Gerashchenko M.V."/>
            <person name="Fan D."/>
            <person name="Hee Yim S."/>
            <person name="Yao X."/>
            <person name="Jordan D."/>
            <person name="Xiong Y."/>
            <person name="Ma Y."/>
            <person name="Lyapunov A.N."/>
            <person name="Chen G."/>
            <person name="Kulakova O.I."/>
            <person name="Sun Y."/>
            <person name="Lee S.G."/>
            <person name="Bronson R.T."/>
            <person name="Moskalev A.A."/>
            <person name="Sunyaev S.R."/>
            <person name="Zhang G."/>
            <person name="Krogh A."/>
            <person name="Wang J."/>
            <person name="Gladyshev V.N."/>
        </authorList>
    </citation>
    <scope>NUCLEOTIDE SEQUENCE [LARGE SCALE GENOMIC DNA]</scope>
</reference>
<dbReference type="Proteomes" id="UP000052978">
    <property type="component" value="Unassembled WGS sequence"/>
</dbReference>
<dbReference type="InterPro" id="IPR027417">
    <property type="entry name" value="P-loop_NTPase"/>
</dbReference>
<gene>
    <name evidence="1" type="ORF">D623_10002682</name>
</gene>
<evidence type="ECO:0000313" key="1">
    <source>
        <dbReference type="EMBL" id="EPQ06285.1"/>
    </source>
</evidence>
<dbReference type="PANTHER" id="PTHR43394">
    <property type="entry name" value="ATP-DEPENDENT PERMEASE MDL1, MITOCHONDRIAL"/>
    <property type="match status" value="1"/>
</dbReference>
<dbReference type="AlphaFoldDB" id="S7MS52"/>
<evidence type="ECO:0000313" key="2">
    <source>
        <dbReference type="Proteomes" id="UP000052978"/>
    </source>
</evidence>
<name>S7MS52_MYOBR</name>
<dbReference type="GO" id="GO:0090374">
    <property type="term" value="P:oligopeptide export from mitochondrion"/>
    <property type="evidence" value="ECO:0007669"/>
    <property type="project" value="TreeGrafter"/>
</dbReference>
<dbReference type="GO" id="GO:0015421">
    <property type="term" value="F:ABC-type oligopeptide transporter activity"/>
    <property type="evidence" value="ECO:0007669"/>
    <property type="project" value="TreeGrafter"/>
</dbReference>
<dbReference type="SUPFAM" id="SSF52540">
    <property type="entry name" value="P-loop containing nucleoside triphosphate hydrolases"/>
    <property type="match status" value="1"/>
</dbReference>
<dbReference type="Gene3D" id="3.40.50.300">
    <property type="entry name" value="P-loop containing nucleotide triphosphate hydrolases"/>
    <property type="match status" value="1"/>
</dbReference>
<sequence>MLAVTSCMMVQFAMDKAKDGRTSIVIAHRLSTIQNSNIIAVMSQGTVIEKGTYKALMAQKGAYCKLVPLMPGSNLKRT</sequence>
<dbReference type="InterPro" id="IPR039421">
    <property type="entry name" value="Type_1_exporter"/>
</dbReference>
<proteinExistence type="predicted"/>
<protein>
    <submittedName>
        <fullName evidence="1">Bile salt export pump</fullName>
    </submittedName>
</protein>
<dbReference type="EMBL" id="KE161978">
    <property type="protein sequence ID" value="EPQ06285.1"/>
    <property type="molecule type" value="Genomic_DNA"/>
</dbReference>
<accession>S7MS52</accession>
<dbReference type="GO" id="GO:0005743">
    <property type="term" value="C:mitochondrial inner membrane"/>
    <property type="evidence" value="ECO:0007669"/>
    <property type="project" value="TreeGrafter"/>
</dbReference>
<organism evidence="1 2">
    <name type="scientific">Myotis brandtii</name>
    <name type="common">Brandt's bat</name>
    <dbReference type="NCBI Taxonomy" id="109478"/>
    <lineage>
        <taxon>Eukaryota</taxon>
        <taxon>Metazoa</taxon>
        <taxon>Chordata</taxon>
        <taxon>Craniata</taxon>
        <taxon>Vertebrata</taxon>
        <taxon>Euteleostomi</taxon>
        <taxon>Mammalia</taxon>
        <taxon>Eutheria</taxon>
        <taxon>Laurasiatheria</taxon>
        <taxon>Chiroptera</taxon>
        <taxon>Yangochiroptera</taxon>
        <taxon>Vespertilionidae</taxon>
        <taxon>Myotis</taxon>
    </lineage>
</organism>
<keyword evidence="2" id="KW-1185">Reference proteome</keyword>